<name>A0ABW8NGD7_9GAMM</name>
<dbReference type="Proteomes" id="UP001620597">
    <property type="component" value="Unassembled WGS sequence"/>
</dbReference>
<keyword evidence="2" id="KW-0472">Membrane</keyword>
<sequence length="396" mass="44269">MSQIDVPTQTAAPGGVESAAVLSVDTKQRGGHVGQKLWRGLAGLGSFALVIVATALIVIYYGFLASPRFATETQFVVKESGNQTEITGLASLGAVSSSTKDSLLIKAFIESRAMAEQLDQAIALRAHYESDRIDRLSQLPRDATSEEYLKYYQKHVLVYHDETSDIIRVEVQAFDPDYSLAMAKALLTVSEEFINDLGDKMAQEQLDYAQDEVERAHDLLKNWQRKLMGFQQKNRLYNPEQEGGAILEGVSGLQVELIKAQARLKELAAIMRDGSPEVKAQENLIQSLEQQLAEERTRLTQDSHNGFNKINMDFKEIALSSELATDLYKSTLVSLDSVRSQALQKLKHLLIVEPPMLAQEAKYPRRLYNIATWFAVLLLIYLVGRLLVSVIEEHKD</sequence>
<feature type="transmembrane region" description="Helical" evidence="2">
    <location>
        <begin position="37"/>
        <end position="63"/>
    </location>
</feature>
<dbReference type="InterPro" id="IPR050445">
    <property type="entry name" value="Bact_polysacc_biosynth/exp"/>
</dbReference>
<evidence type="ECO:0000313" key="4">
    <source>
        <dbReference type="Proteomes" id="UP001620597"/>
    </source>
</evidence>
<feature type="transmembrane region" description="Helical" evidence="2">
    <location>
        <begin position="367"/>
        <end position="388"/>
    </location>
</feature>
<keyword evidence="2" id="KW-0812">Transmembrane</keyword>
<evidence type="ECO:0000256" key="1">
    <source>
        <dbReference type="SAM" id="Coils"/>
    </source>
</evidence>
<proteinExistence type="predicted"/>
<accession>A0ABW8NGD7</accession>
<gene>
    <name evidence="3" type="ORF">WG929_06210</name>
</gene>
<dbReference type="PANTHER" id="PTHR32309:SF13">
    <property type="entry name" value="FERRIC ENTEROBACTIN TRANSPORT PROTEIN FEPE"/>
    <property type="match status" value="1"/>
</dbReference>
<organism evidence="3 4">
    <name type="scientific">Oceanobacter antarcticus</name>
    <dbReference type="NCBI Taxonomy" id="3133425"/>
    <lineage>
        <taxon>Bacteria</taxon>
        <taxon>Pseudomonadati</taxon>
        <taxon>Pseudomonadota</taxon>
        <taxon>Gammaproteobacteria</taxon>
        <taxon>Oceanospirillales</taxon>
        <taxon>Oceanospirillaceae</taxon>
        <taxon>Oceanobacter</taxon>
    </lineage>
</organism>
<reference evidence="3 4" key="1">
    <citation type="submission" date="2024-03" db="EMBL/GenBank/DDBJ databases">
        <title>High-quality draft genome sequence of Oceanobacter sp. wDCs-4.</title>
        <authorList>
            <person name="Dong C."/>
        </authorList>
    </citation>
    <scope>NUCLEOTIDE SEQUENCE [LARGE SCALE GENOMIC DNA]</scope>
    <source>
        <strain evidence="4">wDCs-4</strain>
    </source>
</reference>
<keyword evidence="1" id="KW-0175">Coiled coil</keyword>
<feature type="coiled-coil region" evidence="1">
    <location>
        <begin position="206"/>
        <end position="233"/>
    </location>
</feature>
<evidence type="ECO:0000313" key="3">
    <source>
        <dbReference type="EMBL" id="MFK4751995.1"/>
    </source>
</evidence>
<comment type="caution">
    <text evidence="3">The sequence shown here is derived from an EMBL/GenBank/DDBJ whole genome shotgun (WGS) entry which is preliminary data.</text>
</comment>
<dbReference type="RefSeq" id="WP_416205341.1">
    <property type="nucleotide sequence ID" value="NZ_JBBKTX010000006.1"/>
</dbReference>
<keyword evidence="2" id="KW-1133">Transmembrane helix</keyword>
<dbReference type="EMBL" id="JBBKTX010000006">
    <property type="protein sequence ID" value="MFK4751995.1"/>
    <property type="molecule type" value="Genomic_DNA"/>
</dbReference>
<feature type="coiled-coil region" evidence="1">
    <location>
        <begin position="278"/>
        <end position="305"/>
    </location>
</feature>
<keyword evidence="4" id="KW-1185">Reference proteome</keyword>
<evidence type="ECO:0000256" key="2">
    <source>
        <dbReference type="SAM" id="Phobius"/>
    </source>
</evidence>
<dbReference type="PANTHER" id="PTHR32309">
    <property type="entry name" value="TYROSINE-PROTEIN KINASE"/>
    <property type="match status" value="1"/>
</dbReference>
<protein>
    <submittedName>
        <fullName evidence="3">Lipopolysaccharide biosynthesis protein</fullName>
    </submittedName>
</protein>